<comment type="caution">
    <text evidence="2">The sequence shown here is derived from an EMBL/GenBank/DDBJ whole genome shotgun (WGS) entry which is preliminary data.</text>
</comment>
<dbReference type="Proteomes" id="UP000236621">
    <property type="component" value="Unassembled WGS sequence"/>
</dbReference>
<protein>
    <submittedName>
        <fullName evidence="2">Uncharacterized protein</fullName>
    </submittedName>
</protein>
<organism evidence="2 3">
    <name type="scientific">Tolypocladium capitatum</name>
    <dbReference type="NCBI Taxonomy" id="45235"/>
    <lineage>
        <taxon>Eukaryota</taxon>
        <taxon>Fungi</taxon>
        <taxon>Dikarya</taxon>
        <taxon>Ascomycota</taxon>
        <taxon>Pezizomycotina</taxon>
        <taxon>Sordariomycetes</taxon>
        <taxon>Hypocreomycetidae</taxon>
        <taxon>Hypocreales</taxon>
        <taxon>Ophiocordycipitaceae</taxon>
        <taxon>Tolypocladium</taxon>
    </lineage>
</organism>
<dbReference type="EMBL" id="NRSZ01000396">
    <property type="protein sequence ID" value="PNY27508.1"/>
    <property type="molecule type" value="Genomic_DNA"/>
</dbReference>
<gene>
    <name evidence="2" type="ORF">TCAP_02581</name>
</gene>
<reference evidence="2 3" key="1">
    <citation type="submission" date="2017-08" db="EMBL/GenBank/DDBJ databases">
        <title>Harnessing the power of phylogenomics to disentangle the directionality and signatures of interkingdom host jumping in the parasitic fungal genus Tolypocladium.</title>
        <authorList>
            <person name="Quandt C.A."/>
            <person name="Patterson W."/>
            <person name="Spatafora J.W."/>
        </authorList>
    </citation>
    <scope>NUCLEOTIDE SEQUENCE [LARGE SCALE GENOMIC DNA]</scope>
    <source>
        <strain evidence="2 3">CBS 113982</strain>
    </source>
</reference>
<feature type="compositionally biased region" description="Polar residues" evidence="1">
    <location>
        <begin position="51"/>
        <end position="62"/>
    </location>
</feature>
<feature type="region of interest" description="Disordered" evidence="1">
    <location>
        <begin position="1"/>
        <end position="100"/>
    </location>
</feature>
<proteinExistence type="predicted"/>
<sequence length="261" mass="29060">MHVLGHSFSQRRKPSKPRDLPIRKVSFSGCSLSSGSSLSSSSSSSSSAASTPLSCRISSSFDPLSLHPTFQPPPRLHDRPLLSPEGRLYEPATFDDDESDGGYFSGAGMYGYEGKEELPPLTIPMMDDDTGHDWTEPQDYFLQITKRPQLPRSRWSESTVHTLEELTPAASITSTADDGLDGDDCLDDDDDCGYSFQQPNHQSMPNFSYKRTTAVPKRTMTLPKRPPLTLDNLEEFIKRGGWKRRGIVFHEEDMGGDEGFF</sequence>
<dbReference type="OrthoDB" id="5226162at2759"/>
<evidence type="ECO:0000313" key="2">
    <source>
        <dbReference type="EMBL" id="PNY27508.1"/>
    </source>
</evidence>
<evidence type="ECO:0000256" key="1">
    <source>
        <dbReference type="SAM" id="MobiDB-lite"/>
    </source>
</evidence>
<feature type="compositionally biased region" description="Low complexity" evidence="1">
    <location>
        <begin position="26"/>
        <end position="50"/>
    </location>
</feature>
<accession>A0A2K3QIZ4</accession>
<dbReference type="AlphaFoldDB" id="A0A2K3QIZ4"/>
<evidence type="ECO:0000313" key="3">
    <source>
        <dbReference type="Proteomes" id="UP000236621"/>
    </source>
</evidence>
<name>A0A2K3QIZ4_9HYPO</name>
<keyword evidence="3" id="KW-1185">Reference proteome</keyword>